<sequence length="314" mass="34380">MSRPTPYSGRTRATAPRQGYDLPATLAAHSASSSLDTASSSPTCRGYGDEWAADGNDRLSSQHLGLGALSFGVFAIRDRFSGYIVALECVPDTCDADSLADVFLTAVELEQGVPSRLVIDNGPENDKMLQVQVTLHDRFRPTQTESSPPPYEVKTPNASLLNLWSQWMRNEGRMLQHTIQVDAGPAGFDPDDGLHLAAALFVWSQVIQAHLDAVRRIANMMRVRRQPNKVAGLISGHVPDMARRGWHGGERCIVPCSLDVVRGLRSSGVVGPTLGFVGAEFEVAAHWAHDEMGRPALRRVNAWDIWDELCERLS</sequence>
<dbReference type="GO" id="GO:0015074">
    <property type="term" value="P:DNA integration"/>
    <property type="evidence" value="ECO:0007669"/>
    <property type="project" value="InterPro"/>
</dbReference>
<keyword evidence="3" id="KW-1185">Reference proteome</keyword>
<evidence type="ECO:0000259" key="1">
    <source>
        <dbReference type="PROSITE" id="PS50994"/>
    </source>
</evidence>
<dbReference type="GeneID" id="28978883"/>
<protein>
    <recommendedName>
        <fullName evidence="1">Integrase catalytic domain-containing protein</fullName>
    </recommendedName>
</protein>
<dbReference type="PROSITE" id="PS50994">
    <property type="entry name" value="INTEGRASE"/>
    <property type="match status" value="1"/>
</dbReference>
<dbReference type="AlphaFoldDB" id="A0A0P9GVC4"/>
<organism evidence="2 3">
    <name type="scientific">Rhodotorula graminis (strain WP1)</name>
    <dbReference type="NCBI Taxonomy" id="578459"/>
    <lineage>
        <taxon>Eukaryota</taxon>
        <taxon>Fungi</taxon>
        <taxon>Dikarya</taxon>
        <taxon>Basidiomycota</taxon>
        <taxon>Pucciniomycotina</taxon>
        <taxon>Microbotryomycetes</taxon>
        <taxon>Sporidiobolales</taxon>
        <taxon>Sporidiobolaceae</taxon>
        <taxon>Rhodotorula</taxon>
    </lineage>
</organism>
<name>A0A0P9GVC4_RHOGW</name>
<dbReference type="OMA" id="VRRIANM"/>
<dbReference type="RefSeq" id="XP_018267481.1">
    <property type="nucleotide sequence ID" value="XM_018418436.1"/>
</dbReference>
<dbReference type="EMBL" id="KQ474094">
    <property type="protein sequence ID" value="KPV71432.1"/>
    <property type="molecule type" value="Genomic_DNA"/>
</dbReference>
<feature type="domain" description="Integrase catalytic" evidence="1">
    <location>
        <begin position="38"/>
        <end position="124"/>
    </location>
</feature>
<dbReference type="OrthoDB" id="2845878at2759"/>
<dbReference type="InterPro" id="IPR001584">
    <property type="entry name" value="Integrase_cat-core"/>
</dbReference>
<dbReference type="Proteomes" id="UP000053890">
    <property type="component" value="Unassembled WGS sequence"/>
</dbReference>
<evidence type="ECO:0000313" key="3">
    <source>
        <dbReference type="Proteomes" id="UP000053890"/>
    </source>
</evidence>
<proteinExistence type="predicted"/>
<evidence type="ECO:0000313" key="2">
    <source>
        <dbReference type="EMBL" id="KPV71432.1"/>
    </source>
</evidence>
<reference evidence="2 3" key="1">
    <citation type="journal article" date="2015" name="Front. Microbiol.">
        <title>Genome sequence of the plant growth promoting endophytic yeast Rhodotorula graminis WP1.</title>
        <authorList>
            <person name="Firrincieli A."/>
            <person name="Otillar R."/>
            <person name="Salamov A."/>
            <person name="Schmutz J."/>
            <person name="Khan Z."/>
            <person name="Redman R.S."/>
            <person name="Fleck N.D."/>
            <person name="Lindquist E."/>
            <person name="Grigoriev I.V."/>
            <person name="Doty S.L."/>
        </authorList>
    </citation>
    <scope>NUCLEOTIDE SEQUENCE [LARGE SCALE GENOMIC DNA]</scope>
    <source>
        <strain evidence="2 3">WP1</strain>
    </source>
</reference>
<dbReference type="STRING" id="578459.A0A0P9GVC4"/>
<accession>A0A0P9GVC4</accession>
<gene>
    <name evidence="2" type="ORF">RHOBADRAFT_56625</name>
</gene>